<evidence type="ECO:0000259" key="4">
    <source>
        <dbReference type="Pfam" id="PF00534"/>
    </source>
</evidence>
<evidence type="ECO:0000256" key="3">
    <source>
        <dbReference type="ARBA" id="ARBA00022679"/>
    </source>
</evidence>
<dbReference type="Pfam" id="PF00534">
    <property type="entry name" value="Glycos_transf_1"/>
    <property type="match status" value="1"/>
</dbReference>
<keyword evidence="3 6" id="KW-0808">Transferase</keyword>
<dbReference type="OrthoDB" id="9781738at2"/>
<keyword evidence="7" id="KW-1185">Reference proteome</keyword>
<feature type="domain" description="Glycosyl transferase family 1" evidence="4">
    <location>
        <begin position="175"/>
        <end position="327"/>
    </location>
</feature>
<dbReference type="InterPro" id="IPR001296">
    <property type="entry name" value="Glyco_trans_1"/>
</dbReference>
<comment type="similarity">
    <text evidence="1">Belongs to the glycosyltransferase group 1 family. Glycosyltransferase 4 subfamily.</text>
</comment>
<name>A0A5C4JWR3_9HYPH</name>
<gene>
    <name evidence="6" type="ORF">FF124_01480</name>
</gene>
<dbReference type="Gene3D" id="3.40.50.2000">
    <property type="entry name" value="Glycogen Phosphorylase B"/>
    <property type="match status" value="2"/>
</dbReference>
<evidence type="ECO:0000256" key="1">
    <source>
        <dbReference type="ARBA" id="ARBA00009481"/>
    </source>
</evidence>
<reference evidence="6 7" key="1">
    <citation type="submission" date="2019-06" db="EMBL/GenBank/DDBJ databases">
        <title>Martelella lutilitoris sp. nov., isolated from a tidal mudflat.</title>
        <authorList>
            <person name="Kim Y.-J."/>
        </authorList>
    </citation>
    <scope>NUCLEOTIDE SEQUENCE [LARGE SCALE GENOMIC DNA]</scope>
    <source>
        <strain evidence="6 7">GH2-6</strain>
    </source>
</reference>
<dbReference type="InterPro" id="IPR028098">
    <property type="entry name" value="Glyco_trans_4-like_N"/>
</dbReference>
<dbReference type="AlphaFoldDB" id="A0A5C4JWR3"/>
<dbReference type="PANTHER" id="PTHR12526:SF640">
    <property type="entry name" value="COLANIC ACID BIOSYNTHESIS GLYCOSYLTRANSFERASE WCAL-RELATED"/>
    <property type="match status" value="1"/>
</dbReference>
<dbReference type="GO" id="GO:0016757">
    <property type="term" value="F:glycosyltransferase activity"/>
    <property type="evidence" value="ECO:0007669"/>
    <property type="project" value="UniProtKB-KW"/>
</dbReference>
<organism evidence="6 7">
    <name type="scientific">Martelella lutilitoris</name>
    <dbReference type="NCBI Taxonomy" id="2583532"/>
    <lineage>
        <taxon>Bacteria</taxon>
        <taxon>Pseudomonadati</taxon>
        <taxon>Pseudomonadota</taxon>
        <taxon>Alphaproteobacteria</taxon>
        <taxon>Hyphomicrobiales</taxon>
        <taxon>Aurantimonadaceae</taxon>
        <taxon>Martelella</taxon>
    </lineage>
</organism>
<keyword evidence="2" id="KW-0328">Glycosyltransferase</keyword>
<comment type="caution">
    <text evidence="6">The sequence shown here is derived from an EMBL/GenBank/DDBJ whole genome shotgun (WGS) entry which is preliminary data.</text>
</comment>
<evidence type="ECO:0000313" key="7">
    <source>
        <dbReference type="Proteomes" id="UP000307874"/>
    </source>
</evidence>
<dbReference type="Proteomes" id="UP000307874">
    <property type="component" value="Unassembled WGS sequence"/>
</dbReference>
<evidence type="ECO:0000313" key="6">
    <source>
        <dbReference type="EMBL" id="TNB49657.1"/>
    </source>
</evidence>
<feature type="domain" description="Glycosyltransferase subfamily 4-like N-terminal" evidence="5">
    <location>
        <begin position="48"/>
        <end position="165"/>
    </location>
</feature>
<sequence>MVRGRSVRLVFAYPGNLQLRTGGYGYDRRLIAALEEAGWQVDLLPLGDGFPDAAPAAIARAEQALSALADDTLVMIDGLAFGVLDGFAAREGERLNLVALVHHPLALETGLSRERAEVFRKSETQALEHARHIIVTSPETARELERGFAVAPDRITIAVPGTDPASHAHGSGDIPHILSIGSLTPRKGHDVLVAALGKVEDLAWTATIAGSRDLDGETAAAIERQIEALGLGGRVRLTGAVDDTGPLYAGADLFALASRYEGYGMVFAEALARGLPVIGCRAGAVPDVVPEEAGFLVDVDNVDAFAAALRALLSDPDIRRRKTKGARRAGSALPRWDETGRIVSDMLEKLT</sequence>
<dbReference type="SUPFAM" id="SSF53756">
    <property type="entry name" value="UDP-Glycosyltransferase/glycogen phosphorylase"/>
    <property type="match status" value="1"/>
</dbReference>
<accession>A0A5C4JWR3</accession>
<evidence type="ECO:0000256" key="2">
    <source>
        <dbReference type="ARBA" id="ARBA00022676"/>
    </source>
</evidence>
<evidence type="ECO:0000259" key="5">
    <source>
        <dbReference type="Pfam" id="PF13439"/>
    </source>
</evidence>
<dbReference type="EMBL" id="VCLB01000001">
    <property type="protein sequence ID" value="TNB49657.1"/>
    <property type="molecule type" value="Genomic_DNA"/>
</dbReference>
<dbReference type="PANTHER" id="PTHR12526">
    <property type="entry name" value="GLYCOSYLTRANSFERASE"/>
    <property type="match status" value="1"/>
</dbReference>
<proteinExistence type="inferred from homology"/>
<dbReference type="Pfam" id="PF13439">
    <property type="entry name" value="Glyco_transf_4"/>
    <property type="match status" value="1"/>
</dbReference>
<protein>
    <submittedName>
        <fullName evidence="6">Glycosyltransferase</fullName>
    </submittedName>
</protein>